<dbReference type="InterPro" id="IPR011004">
    <property type="entry name" value="Trimer_LpxA-like_sf"/>
</dbReference>
<evidence type="ECO:0000259" key="10">
    <source>
        <dbReference type="Pfam" id="PF00483"/>
    </source>
</evidence>
<evidence type="ECO:0000256" key="8">
    <source>
        <dbReference type="ARBA" id="ARBA00023277"/>
    </source>
</evidence>
<dbReference type="GO" id="GO:0016779">
    <property type="term" value="F:nucleotidyltransferase activity"/>
    <property type="evidence" value="ECO:0007669"/>
    <property type="project" value="UniProtKB-KW"/>
</dbReference>
<name>A0ABP7Q9I7_9GAMM</name>
<dbReference type="InterPro" id="IPR029044">
    <property type="entry name" value="Nucleotide-diphossugar_trans"/>
</dbReference>
<evidence type="ECO:0000256" key="1">
    <source>
        <dbReference type="ARBA" id="ARBA00010443"/>
    </source>
</evidence>
<dbReference type="NCBIfam" id="NF001947">
    <property type="entry name" value="PRK00725.1"/>
    <property type="match status" value="1"/>
</dbReference>
<dbReference type="InterPro" id="IPR005835">
    <property type="entry name" value="NTP_transferase_dom"/>
</dbReference>
<dbReference type="Proteomes" id="UP001501337">
    <property type="component" value="Unassembled WGS sequence"/>
</dbReference>
<dbReference type="RefSeq" id="WP_344809613.1">
    <property type="nucleotide sequence ID" value="NZ_BAABBO010000023.1"/>
</dbReference>
<feature type="domain" description="Glucose-1-phosphate adenylyltransferase/Bifunctional protein GlmU-like C-terminal hexapeptide" evidence="11">
    <location>
        <begin position="313"/>
        <end position="416"/>
    </location>
</feature>
<comment type="caution">
    <text evidence="12">The sequence shown here is derived from an EMBL/GenBank/DDBJ whole genome shotgun (WGS) entry which is preliminary data.</text>
</comment>
<dbReference type="NCBIfam" id="NF002023">
    <property type="entry name" value="PRK00844.1"/>
    <property type="match status" value="1"/>
</dbReference>
<feature type="binding site" evidence="9">
    <location>
        <position position="112"/>
    </location>
    <ligand>
        <name>alpha-D-glucose 1-phosphate</name>
        <dbReference type="ChEBI" id="CHEBI:58601"/>
    </ligand>
</feature>
<comment type="catalytic activity">
    <reaction evidence="9">
        <text>alpha-D-glucose 1-phosphate + ATP + H(+) = ADP-alpha-D-glucose + diphosphate</text>
        <dbReference type="Rhea" id="RHEA:12120"/>
        <dbReference type="ChEBI" id="CHEBI:15378"/>
        <dbReference type="ChEBI" id="CHEBI:30616"/>
        <dbReference type="ChEBI" id="CHEBI:33019"/>
        <dbReference type="ChEBI" id="CHEBI:57498"/>
        <dbReference type="ChEBI" id="CHEBI:58601"/>
        <dbReference type="EC" id="2.7.7.27"/>
    </reaction>
</comment>
<dbReference type="Gene3D" id="2.160.10.10">
    <property type="entry name" value="Hexapeptide repeat proteins"/>
    <property type="match status" value="1"/>
</dbReference>
<dbReference type="CDD" id="cd04651">
    <property type="entry name" value="LbH_G1P_AT_C"/>
    <property type="match status" value="1"/>
</dbReference>
<keyword evidence="6 9" id="KW-0067">ATP-binding</keyword>
<evidence type="ECO:0000256" key="7">
    <source>
        <dbReference type="ARBA" id="ARBA00023056"/>
    </source>
</evidence>
<accession>A0ABP7Q9I7</accession>
<dbReference type="EMBL" id="BAABBO010000023">
    <property type="protein sequence ID" value="GAA3978785.1"/>
    <property type="molecule type" value="Genomic_DNA"/>
</dbReference>
<feature type="site" description="Could play a key role in the communication between the regulatory and the substrate sites" evidence="9">
    <location>
        <position position="111"/>
    </location>
</feature>
<comment type="subunit">
    <text evidence="9">Homotetramer.</text>
</comment>
<dbReference type="Gene3D" id="3.90.550.10">
    <property type="entry name" value="Spore Coat Polysaccharide Biosynthesis Protein SpsA, Chain A"/>
    <property type="match status" value="1"/>
</dbReference>
<keyword evidence="3 9" id="KW-0808">Transferase</keyword>
<feature type="binding site" evidence="9">
    <location>
        <position position="210"/>
    </location>
    <ligand>
        <name>alpha-D-glucose 1-phosphate</name>
        <dbReference type="ChEBI" id="CHEBI:58601"/>
    </ligand>
</feature>
<dbReference type="NCBIfam" id="TIGR02091">
    <property type="entry name" value="glgC"/>
    <property type="match status" value="1"/>
</dbReference>
<protein>
    <recommendedName>
        <fullName evidence="9">Glucose-1-phosphate adenylyltransferase</fullName>
        <ecNumber evidence="9">2.7.7.27</ecNumber>
    </recommendedName>
    <alternativeName>
        <fullName evidence="9">ADP-glucose pyrophosphorylase</fullName>
        <shortName evidence="9">ADPGlc PPase</shortName>
    </alternativeName>
    <alternativeName>
        <fullName evidence="9">ADP-glucose synthase</fullName>
    </alternativeName>
</protein>
<dbReference type="PROSITE" id="PS00808">
    <property type="entry name" value="ADP_GLC_PYROPHOSPH_1"/>
    <property type="match status" value="1"/>
</dbReference>
<keyword evidence="2 9" id="KW-0321">Glycogen metabolism</keyword>
<keyword evidence="7 9" id="KW-0320">Glycogen biosynthesis</keyword>
<dbReference type="InterPro" id="IPR011831">
    <property type="entry name" value="ADP-Glc_PPase"/>
</dbReference>
<dbReference type="InterPro" id="IPR056818">
    <property type="entry name" value="GlmU/GlgC-like_hexapep"/>
</dbReference>
<evidence type="ECO:0000256" key="2">
    <source>
        <dbReference type="ARBA" id="ARBA00022600"/>
    </source>
</evidence>
<dbReference type="SUPFAM" id="SSF53448">
    <property type="entry name" value="Nucleotide-diphospho-sugar transferases"/>
    <property type="match status" value="1"/>
</dbReference>
<evidence type="ECO:0000256" key="9">
    <source>
        <dbReference type="HAMAP-Rule" id="MF_00624"/>
    </source>
</evidence>
<evidence type="ECO:0000256" key="6">
    <source>
        <dbReference type="ARBA" id="ARBA00022840"/>
    </source>
</evidence>
<feature type="binding site" evidence="9">
    <location>
        <position position="177"/>
    </location>
    <ligand>
        <name>alpha-D-glucose 1-phosphate</name>
        <dbReference type="ChEBI" id="CHEBI:58601"/>
    </ligand>
</feature>
<feature type="binding site" evidence="9">
    <location>
        <begin position="192"/>
        <end position="193"/>
    </location>
    <ligand>
        <name>alpha-D-glucose 1-phosphate</name>
        <dbReference type="ChEBI" id="CHEBI:58601"/>
    </ligand>
</feature>
<dbReference type="HAMAP" id="MF_00624">
    <property type="entry name" value="GlgC"/>
    <property type="match status" value="1"/>
</dbReference>
<dbReference type="PANTHER" id="PTHR43523:SF2">
    <property type="entry name" value="GLUCOSE-1-PHOSPHATE ADENYLYLTRANSFERASE"/>
    <property type="match status" value="1"/>
</dbReference>
<keyword evidence="4 9" id="KW-0548">Nucleotidyltransferase</keyword>
<reference evidence="13" key="1">
    <citation type="journal article" date="2019" name="Int. J. Syst. Evol. Microbiol.">
        <title>The Global Catalogue of Microorganisms (GCM) 10K type strain sequencing project: providing services to taxonomists for standard genome sequencing and annotation.</title>
        <authorList>
            <consortium name="The Broad Institute Genomics Platform"/>
            <consortium name="The Broad Institute Genome Sequencing Center for Infectious Disease"/>
            <person name="Wu L."/>
            <person name="Ma J."/>
        </authorList>
    </citation>
    <scope>NUCLEOTIDE SEQUENCE [LARGE SCALE GENOMIC DNA]</scope>
    <source>
        <strain evidence="13">JCM 17555</strain>
    </source>
</reference>
<gene>
    <name evidence="9 12" type="primary">glgC</name>
    <name evidence="12" type="ORF">GCM10022278_39210</name>
</gene>
<feature type="domain" description="Nucleotidyl transferase" evidence="10">
    <location>
        <begin position="20"/>
        <end position="291"/>
    </location>
</feature>
<comment type="function">
    <text evidence="9">Involved in the biosynthesis of ADP-glucose, a building block required for the elongation reactions to produce glycogen. Catalyzes the reaction between ATP and alpha-D-glucose 1-phosphate (G1P) to produce pyrophosphate and ADP-Glc.</text>
</comment>
<evidence type="ECO:0000259" key="11">
    <source>
        <dbReference type="Pfam" id="PF24894"/>
    </source>
</evidence>
<organism evidence="12 13">
    <name type="scientific">Allohahella marinimesophila</name>
    <dbReference type="NCBI Taxonomy" id="1054972"/>
    <lineage>
        <taxon>Bacteria</taxon>
        <taxon>Pseudomonadati</taxon>
        <taxon>Pseudomonadota</taxon>
        <taxon>Gammaproteobacteria</taxon>
        <taxon>Oceanospirillales</taxon>
        <taxon>Hahellaceae</taxon>
        <taxon>Allohahella</taxon>
    </lineage>
</organism>
<dbReference type="PROSITE" id="PS00810">
    <property type="entry name" value="ADP_GLC_PYROPHOSPH_3"/>
    <property type="match status" value="1"/>
</dbReference>
<dbReference type="Pfam" id="PF00483">
    <property type="entry name" value="NTP_transferase"/>
    <property type="match status" value="1"/>
</dbReference>
<evidence type="ECO:0000256" key="5">
    <source>
        <dbReference type="ARBA" id="ARBA00022741"/>
    </source>
</evidence>
<dbReference type="EC" id="2.7.7.27" evidence="9"/>
<keyword evidence="5 9" id="KW-0547">Nucleotide-binding</keyword>
<dbReference type="PANTHER" id="PTHR43523">
    <property type="entry name" value="GLUCOSE-1-PHOSPHATE ADENYLYLTRANSFERASE-RELATED"/>
    <property type="match status" value="1"/>
</dbReference>
<comment type="similarity">
    <text evidence="1 9">Belongs to the bacterial/plant glucose-1-phosphate adenylyltransferase family.</text>
</comment>
<dbReference type="SUPFAM" id="SSF51161">
    <property type="entry name" value="Trimeric LpxA-like enzymes"/>
    <property type="match status" value="1"/>
</dbReference>
<dbReference type="InterPro" id="IPR023049">
    <property type="entry name" value="GlgC_bac"/>
</dbReference>
<evidence type="ECO:0000313" key="12">
    <source>
        <dbReference type="EMBL" id="GAA3978785.1"/>
    </source>
</evidence>
<dbReference type="CDD" id="cd02508">
    <property type="entry name" value="ADP_Glucose_PP"/>
    <property type="match status" value="1"/>
</dbReference>
<evidence type="ECO:0000256" key="4">
    <source>
        <dbReference type="ARBA" id="ARBA00022695"/>
    </source>
</evidence>
<sequence>MTITAAPSPGLNVELNKTLAVILAGGRGSRLKQLTDHRAKPAVPIAGKFKIIDFPLSNCVNSGIRRIAVLTQYRSHTLNQHVQRGWNFLRPDFNEFIELWPAQQQTAAQTWYQGTADAVFQNMSLIYNRGFDHILVLAGDHVYKQDYSLMLQDHIDSGAVLTVGCIEVDRHEARGFGVMAIDESNNITSFVEKPAEPPEIPGKPGRCLASMGIYIFDASTIYELLDYDAENPDSSHDFGQDILPALIGKHKTIAHDFSRSCIQNPHYPDEPYWRDVGTLTAYWEANMDLTKLTPKLDLYDDGWPIRTMHYQRPAAKFIHNHDNRVGSATNSVVSAGCIVSGGSVENSILFNNVRVNSYASIENCVILPNCDIGRHCRLNKVILDVDCRVPEGTEIGFDATADAERFHRNSDGIVLVSQSMLEALG</sequence>
<keyword evidence="8 9" id="KW-0119">Carbohydrate metabolism</keyword>
<evidence type="ECO:0000256" key="3">
    <source>
        <dbReference type="ARBA" id="ARBA00022679"/>
    </source>
</evidence>
<proteinExistence type="inferred from homology"/>
<dbReference type="InterPro" id="IPR005836">
    <property type="entry name" value="ADP_Glu_pyroP_CS"/>
</dbReference>
<keyword evidence="13" id="KW-1185">Reference proteome</keyword>
<evidence type="ECO:0000313" key="13">
    <source>
        <dbReference type="Proteomes" id="UP001501337"/>
    </source>
</evidence>
<feature type="site" description="Could play a key role in the communication between the regulatory and the substrate sites" evidence="9">
    <location>
        <position position="72"/>
    </location>
</feature>
<comment type="pathway">
    <text evidence="9">Glycan biosynthesis; glycogen biosynthesis.</text>
</comment>
<dbReference type="Pfam" id="PF24894">
    <property type="entry name" value="Hexapep_GlmU"/>
    <property type="match status" value="1"/>
</dbReference>
<dbReference type="PROSITE" id="PS00809">
    <property type="entry name" value="ADP_GLC_PYROPHOSPH_2"/>
    <property type="match status" value="1"/>
</dbReference>